<dbReference type="EMBL" id="JAADJT010000005">
    <property type="protein sequence ID" value="NGZ85247.1"/>
    <property type="molecule type" value="Genomic_DNA"/>
</dbReference>
<accession>A0ABX0FL66</accession>
<dbReference type="Gene3D" id="2.60.120.970">
    <property type="match status" value="1"/>
</dbReference>
<comment type="caution">
    <text evidence="1">The sequence shown here is derived from an EMBL/GenBank/DDBJ whole genome shotgun (WGS) entry which is preliminary data.</text>
</comment>
<organism evidence="1 2">
    <name type="scientific">Duganella aceris</name>
    <dbReference type="NCBI Taxonomy" id="2703883"/>
    <lineage>
        <taxon>Bacteria</taxon>
        <taxon>Pseudomonadati</taxon>
        <taxon>Pseudomonadota</taxon>
        <taxon>Betaproteobacteria</taxon>
        <taxon>Burkholderiales</taxon>
        <taxon>Oxalobacteraceae</taxon>
        <taxon>Telluria group</taxon>
        <taxon>Duganella</taxon>
    </lineage>
</organism>
<gene>
    <name evidence="1" type="ORF">GW587_13395</name>
</gene>
<name>A0ABX0FL66_9BURK</name>
<dbReference type="NCBIfam" id="NF033679">
    <property type="entry name" value="DNRLRE_dom"/>
    <property type="match status" value="1"/>
</dbReference>
<proteinExistence type="predicted"/>
<dbReference type="Proteomes" id="UP000666369">
    <property type="component" value="Unassembled WGS sequence"/>
</dbReference>
<evidence type="ECO:0000313" key="1">
    <source>
        <dbReference type="EMBL" id="NGZ85247.1"/>
    </source>
</evidence>
<dbReference type="RefSeq" id="WP_166103540.1">
    <property type="nucleotide sequence ID" value="NZ_JAADJT010000005.1"/>
</dbReference>
<sequence>MTRRHQSGAALLAISILLTIMAALAFALNRQTGMTTLSVEAQYDLASARYLAEAGANMARWANQNQGCKTSSTTVPGVLSGVGTYSIVVTKSPPKNINVVSTGATAGSATIPGATAVLTRTALPLYQLQDAPESKTLGGPTSDTYINTPFTAGVFNNTGKILYLAQGQSQALLQFALTDIPPNSLIDSATLSMVQTAGSSVQRAVNLYRVTAQWDAPAANWTNARPASLWTAPGGDYATDYVAQASAGLGLTVSWDITTLVDAWLSGKAANYGILLKMANTGQAANFYSFEASGTLAPVISVKFYKAC</sequence>
<reference evidence="2" key="1">
    <citation type="submission" date="2023-07" db="EMBL/GenBank/DDBJ databases">
        <title>Duganella aceri sp. nov., isolated from tree sap.</title>
        <authorList>
            <person name="Kim I.S."/>
        </authorList>
    </citation>
    <scope>NUCLEOTIDE SEQUENCE [LARGE SCALE GENOMIC DNA]</scope>
    <source>
        <strain evidence="2">SAP-35</strain>
    </source>
</reference>
<keyword evidence="2" id="KW-1185">Reference proteome</keyword>
<evidence type="ECO:0000313" key="2">
    <source>
        <dbReference type="Proteomes" id="UP000666369"/>
    </source>
</evidence>
<protein>
    <submittedName>
        <fullName evidence="1">DNRLRE domain-containing protein</fullName>
    </submittedName>
</protein>